<feature type="domain" description="Polypeptide-transport-associated ShlB-type" evidence="6">
    <location>
        <begin position="87"/>
        <end position="161"/>
    </location>
</feature>
<dbReference type="PANTHER" id="PTHR34597">
    <property type="entry name" value="SLR1661 PROTEIN"/>
    <property type="match status" value="1"/>
</dbReference>
<dbReference type="GO" id="GO:0046819">
    <property type="term" value="P:protein secretion by the type V secretion system"/>
    <property type="evidence" value="ECO:0007669"/>
    <property type="project" value="TreeGrafter"/>
</dbReference>
<feature type="domain" description="Haemolysin activator HlyB C-terminal" evidence="5">
    <location>
        <begin position="223"/>
        <end position="548"/>
    </location>
</feature>
<gene>
    <name evidence="8" type="ORF">SAMN04488082_101259</name>
</gene>
<dbReference type="PIRSF" id="PIRSF029745">
    <property type="entry name" value="FhaC"/>
    <property type="match status" value="1"/>
</dbReference>
<dbReference type="AlphaFoldDB" id="A0A1I3NDZ7"/>
<evidence type="ECO:0000313" key="8">
    <source>
        <dbReference type="EMBL" id="SFJ07534.1"/>
    </source>
</evidence>
<dbReference type="PANTHER" id="PTHR34597:SF3">
    <property type="entry name" value="OUTER MEMBRANE TRANSPORTER CDIB"/>
    <property type="match status" value="1"/>
</dbReference>
<reference evidence="9" key="1">
    <citation type="submission" date="2016-10" db="EMBL/GenBank/DDBJ databases">
        <authorList>
            <person name="Varghese N."/>
            <person name="Submissions S."/>
        </authorList>
    </citation>
    <scope>NUCLEOTIDE SEQUENCE [LARGE SCALE GENOMIC DNA]</scope>
    <source>
        <strain evidence="9">DSM 5918</strain>
    </source>
</reference>
<feature type="coiled-coil region" evidence="4">
    <location>
        <begin position="36"/>
        <end position="63"/>
    </location>
</feature>
<evidence type="ECO:0000256" key="2">
    <source>
        <dbReference type="ARBA" id="ARBA00022692"/>
    </source>
</evidence>
<sequence length="585" mass="65120">MQQVVSMRIFICVFFSTVLLFIGDCSIQCFASNEVIRQQEQIQRDQESQRQKLKQQHEDVLEKKPSRIEVDQAPPIAESVETDVCVHIDSIVFVGTTLLSRSEKSGLLEPFIGRCLNMTHINELVRATTNLYIRRGYVTTRAFVPAQDLGSRRLEIRVIEGEIESISLNDDSPADRRRIAMTFPSGIVGKPLNLRDIEQGMDQLNRLPSGNAQLRIEPGKKVGASRIVVTDQPGKMWRFWVGLDNSGQKSTGEMRAFASVDNDNLLGLSDMLSLNLSGDAKALLDMSRLGSQSISTYYTVPFGYWSVTASAGVSEYHTHLEGGGAEYLSDGRTSTYGLDLSRVVHRGSQSKTTAGVSFAVKDVDNFIEKERLVAGSYDLSILGVSLGHHRRIFDGVLGLGGEFNLGLPLFGAKRDEFSDRSVPKHEFQKFSLTGSWMRPFEIAGHPVTFSTQGEAQWSCDTLYNSERLDLGGRYTVRGFQLESLGGDSGGYVRNEIAVSLLPQGHSEWFSSVFNDPQVYAGYDAGFIHRDRDDEYERGVLQGAALGLRSRGGLIETDFCVARPLDAPSFLKNRDWEIYWSLNSNF</sequence>
<evidence type="ECO:0000259" key="7">
    <source>
        <dbReference type="Pfam" id="PF17287"/>
    </source>
</evidence>
<evidence type="ECO:0000259" key="6">
    <source>
        <dbReference type="Pfam" id="PF08479"/>
    </source>
</evidence>
<evidence type="ECO:0000256" key="4">
    <source>
        <dbReference type="SAM" id="Coils"/>
    </source>
</evidence>
<evidence type="ECO:0000313" key="9">
    <source>
        <dbReference type="Proteomes" id="UP000198635"/>
    </source>
</evidence>
<keyword evidence="2" id="KW-0812">Transmembrane</keyword>
<dbReference type="Pfam" id="PF17287">
    <property type="entry name" value="POTRA_3"/>
    <property type="match status" value="1"/>
</dbReference>
<dbReference type="RefSeq" id="WP_092372330.1">
    <property type="nucleotide sequence ID" value="NZ_FORX01000001.1"/>
</dbReference>
<dbReference type="InterPro" id="IPR005565">
    <property type="entry name" value="Hemolysn_activator_HlyB_C"/>
</dbReference>
<dbReference type="InterPro" id="IPR035251">
    <property type="entry name" value="ShlB_POTRA"/>
</dbReference>
<keyword evidence="3" id="KW-0998">Cell outer membrane</keyword>
<dbReference type="InterPro" id="IPR013686">
    <property type="entry name" value="Polypept-transport_assoc_ShlB"/>
</dbReference>
<dbReference type="Pfam" id="PF03865">
    <property type="entry name" value="ShlB"/>
    <property type="match status" value="1"/>
</dbReference>
<dbReference type="GO" id="GO:0098046">
    <property type="term" value="C:type V protein secretion system complex"/>
    <property type="evidence" value="ECO:0007669"/>
    <property type="project" value="TreeGrafter"/>
</dbReference>
<dbReference type="InterPro" id="IPR051544">
    <property type="entry name" value="TPS_OM_transporter"/>
</dbReference>
<evidence type="ECO:0000259" key="5">
    <source>
        <dbReference type="Pfam" id="PF03865"/>
    </source>
</evidence>
<dbReference type="Gene3D" id="3.10.20.310">
    <property type="entry name" value="membrane protein fhac"/>
    <property type="match status" value="1"/>
</dbReference>
<dbReference type="EMBL" id="FORX01000001">
    <property type="protein sequence ID" value="SFJ07534.1"/>
    <property type="molecule type" value="Genomic_DNA"/>
</dbReference>
<dbReference type="OrthoDB" id="290122at2"/>
<dbReference type="InterPro" id="IPR027282">
    <property type="entry name" value="TPS"/>
</dbReference>
<feature type="domain" description="ShlB POTRA" evidence="7">
    <location>
        <begin position="162"/>
        <end position="218"/>
    </location>
</feature>
<dbReference type="Proteomes" id="UP000198635">
    <property type="component" value="Unassembled WGS sequence"/>
</dbReference>
<keyword evidence="9" id="KW-1185">Reference proteome</keyword>
<protein>
    <submittedName>
        <fullName evidence="8">Hemolysin activation/secretion protein</fullName>
    </submittedName>
</protein>
<name>A0A1I3NDZ7_9BACT</name>
<organism evidence="8 9">
    <name type="scientific">Desulfomicrobium apsheronum</name>
    <dbReference type="NCBI Taxonomy" id="52560"/>
    <lineage>
        <taxon>Bacteria</taxon>
        <taxon>Pseudomonadati</taxon>
        <taxon>Thermodesulfobacteriota</taxon>
        <taxon>Desulfovibrionia</taxon>
        <taxon>Desulfovibrionales</taxon>
        <taxon>Desulfomicrobiaceae</taxon>
        <taxon>Desulfomicrobium</taxon>
    </lineage>
</organism>
<proteinExistence type="predicted"/>
<accession>A0A1I3NDZ7</accession>
<evidence type="ECO:0000256" key="3">
    <source>
        <dbReference type="ARBA" id="ARBA00023237"/>
    </source>
</evidence>
<dbReference type="STRING" id="52560.SAMN04488082_101259"/>
<dbReference type="GO" id="GO:0008320">
    <property type="term" value="F:protein transmembrane transporter activity"/>
    <property type="evidence" value="ECO:0007669"/>
    <property type="project" value="TreeGrafter"/>
</dbReference>
<evidence type="ECO:0000256" key="1">
    <source>
        <dbReference type="ARBA" id="ARBA00022452"/>
    </source>
</evidence>
<dbReference type="Gene3D" id="2.40.160.50">
    <property type="entry name" value="membrane protein fhac: a member of the omp85/tpsb transporter family"/>
    <property type="match status" value="1"/>
</dbReference>
<keyword evidence="1" id="KW-0472">Membrane</keyword>
<dbReference type="Pfam" id="PF08479">
    <property type="entry name" value="POTRA_2"/>
    <property type="match status" value="1"/>
</dbReference>
<keyword evidence="1" id="KW-1134">Transmembrane beta strand</keyword>
<keyword evidence="4" id="KW-0175">Coiled coil</keyword>